<dbReference type="InterPro" id="IPR001810">
    <property type="entry name" value="F-box_dom"/>
</dbReference>
<proteinExistence type="predicted"/>
<evidence type="ECO:0000259" key="1">
    <source>
        <dbReference type="PROSITE" id="PS50181"/>
    </source>
</evidence>
<accession>A0A2G5EPP9</accession>
<protein>
    <recommendedName>
        <fullName evidence="1">F-box domain-containing protein</fullName>
    </recommendedName>
</protein>
<dbReference type="EMBL" id="KZ305023">
    <property type="protein sequence ID" value="PIA57718.1"/>
    <property type="molecule type" value="Genomic_DNA"/>
</dbReference>
<reference evidence="2 3" key="1">
    <citation type="submission" date="2017-09" db="EMBL/GenBank/DDBJ databases">
        <title>WGS assembly of Aquilegia coerulea Goldsmith.</title>
        <authorList>
            <person name="Hodges S."/>
            <person name="Kramer E."/>
            <person name="Nordborg M."/>
            <person name="Tomkins J."/>
            <person name="Borevitz J."/>
            <person name="Derieg N."/>
            <person name="Yan J."/>
            <person name="Mihaltcheva S."/>
            <person name="Hayes R.D."/>
            <person name="Rokhsar D."/>
        </authorList>
    </citation>
    <scope>NUCLEOTIDE SEQUENCE [LARGE SCALE GENOMIC DNA]</scope>
    <source>
        <strain evidence="3">cv. Goldsmith</strain>
    </source>
</reference>
<dbReference type="InParanoid" id="A0A2G5EPP9"/>
<dbReference type="PROSITE" id="PS50181">
    <property type="entry name" value="FBOX"/>
    <property type="match status" value="1"/>
</dbReference>
<dbReference type="Gene3D" id="1.20.1280.50">
    <property type="match status" value="1"/>
</dbReference>
<evidence type="ECO:0000313" key="2">
    <source>
        <dbReference type="EMBL" id="PIA57718.1"/>
    </source>
</evidence>
<sequence>MPFTEVLKAVFPFLDGKDLVSCMLVCKHWRDIARDDYFWKCICAKRWPSICKKPTTTSLTYRKLFLTFHKRQRRRTLLPPRLSFDDLEFYIDIWAEEAVIFSEVIPGPVLRTGIKIHPPGTCDILKFHLERPDYKLTVLVEPRFTVRSSQTVSVSLFVGRKDTNKIARIVNKSLFDYIDRTSYRALAYDYLDFSPEHPFVSGIRAWISLLFLEAGNDGAINVFGIAIDFCDVANSEDEVLRLLDMLDWK</sequence>
<dbReference type="AlphaFoldDB" id="A0A2G5EPP9"/>
<dbReference type="SUPFAM" id="SSF81383">
    <property type="entry name" value="F-box domain"/>
    <property type="match status" value="1"/>
</dbReference>
<dbReference type="STRING" id="218851.A0A2G5EPP9"/>
<dbReference type="SMART" id="SM00256">
    <property type="entry name" value="FBOX"/>
    <property type="match status" value="1"/>
</dbReference>
<evidence type="ECO:0000313" key="3">
    <source>
        <dbReference type="Proteomes" id="UP000230069"/>
    </source>
</evidence>
<dbReference type="InterPro" id="IPR036047">
    <property type="entry name" value="F-box-like_dom_sf"/>
</dbReference>
<gene>
    <name evidence="2" type="ORF">AQUCO_00600445v1</name>
</gene>
<dbReference type="PANTHER" id="PTHR47722:SF1">
    <property type="entry name" value="F-BOX DOMAIN CONTAINING PROTEIN, EXPRESSED"/>
    <property type="match status" value="1"/>
</dbReference>
<dbReference type="FunCoup" id="A0A2G5EPP9">
    <property type="interactions" value="1879"/>
</dbReference>
<feature type="domain" description="F-box" evidence="1">
    <location>
        <begin position="1"/>
        <end position="42"/>
    </location>
</feature>
<dbReference type="OrthoDB" id="192402at2759"/>
<organism evidence="2 3">
    <name type="scientific">Aquilegia coerulea</name>
    <name type="common">Rocky mountain columbine</name>
    <dbReference type="NCBI Taxonomy" id="218851"/>
    <lineage>
        <taxon>Eukaryota</taxon>
        <taxon>Viridiplantae</taxon>
        <taxon>Streptophyta</taxon>
        <taxon>Embryophyta</taxon>
        <taxon>Tracheophyta</taxon>
        <taxon>Spermatophyta</taxon>
        <taxon>Magnoliopsida</taxon>
        <taxon>Ranunculales</taxon>
        <taxon>Ranunculaceae</taxon>
        <taxon>Thalictroideae</taxon>
        <taxon>Aquilegia</taxon>
    </lineage>
</organism>
<dbReference type="PANTHER" id="PTHR47722">
    <property type="entry name" value="EXPRESSED PROTEIN"/>
    <property type="match status" value="1"/>
</dbReference>
<name>A0A2G5EPP9_AQUCA</name>
<dbReference type="Pfam" id="PF12937">
    <property type="entry name" value="F-box-like"/>
    <property type="match status" value="1"/>
</dbReference>
<dbReference type="Proteomes" id="UP000230069">
    <property type="component" value="Unassembled WGS sequence"/>
</dbReference>
<keyword evidence="3" id="KW-1185">Reference proteome</keyword>
<dbReference type="InterPro" id="IPR044207">
    <property type="entry name" value="At5g39250-like"/>
</dbReference>